<keyword evidence="2" id="KW-1133">Transmembrane helix</keyword>
<evidence type="ECO:0000313" key="3">
    <source>
        <dbReference type="EMBL" id="CAD8233572.1"/>
    </source>
</evidence>
<name>A0A7R9TEV7_MICPS</name>
<accession>A0A7R9TEV7</accession>
<feature type="compositionally biased region" description="Acidic residues" evidence="1">
    <location>
        <begin position="37"/>
        <end position="78"/>
    </location>
</feature>
<feature type="compositionally biased region" description="Acidic residues" evidence="1">
    <location>
        <begin position="236"/>
        <end position="248"/>
    </location>
</feature>
<proteinExistence type="predicted"/>
<feature type="region of interest" description="Disordered" evidence="1">
    <location>
        <begin position="27"/>
        <end position="79"/>
    </location>
</feature>
<gene>
    <name evidence="3" type="ORF">MPUS1402_LOCUS3841</name>
</gene>
<evidence type="ECO:0000256" key="2">
    <source>
        <dbReference type="SAM" id="Phobius"/>
    </source>
</evidence>
<feature type="transmembrane region" description="Helical" evidence="2">
    <location>
        <begin position="339"/>
        <end position="360"/>
    </location>
</feature>
<keyword evidence="2" id="KW-0472">Membrane</keyword>
<dbReference type="PANTHER" id="PTHR12298">
    <property type="entry name" value="PCDC2 PROGRAMMED CELL DEATH PROTEIN 2 -RELATED"/>
    <property type="match status" value="1"/>
</dbReference>
<reference evidence="3" key="1">
    <citation type="submission" date="2021-01" db="EMBL/GenBank/DDBJ databases">
        <authorList>
            <person name="Corre E."/>
            <person name="Pelletier E."/>
            <person name="Niang G."/>
            <person name="Scheremetjew M."/>
            <person name="Finn R."/>
            <person name="Kale V."/>
            <person name="Holt S."/>
            <person name="Cochrane G."/>
            <person name="Meng A."/>
            <person name="Brown T."/>
            <person name="Cohen L."/>
        </authorList>
    </citation>
    <scope>NUCLEOTIDE SEQUENCE</scope>
    <source>
        <strain evidence="3">RCC1614</strain>
    </source>
</reference>
<dbReference type="PANTHER" id="PTHR12298:SF4">
    <property type="entry name" value="PROGRAMMED CELL DEATH PROTEIN 2"/>
    <property type="match status" value="1"/>
</dbReference>
<protein>
    <recommendedName>
        <fullName evidence="4">FG-GAP repeat protein</fullName>
    </recommendedName>
</protein>
<evidence type="ECO:0008006" key="4">
    <source>
        <dbReference type="Google" id="ProtNLM"/>
    </source>
</evidence>
<sequence>MDEDAPPLDAAVRAASIEDAMAAPENVGAAAAAVGDGDGDANDSDADDSDSDDDDDAPVPDAYDSDDDDADSDDDDAGVEWNIGFVEECPPLELSRQLFPSKVGGRPAYVNPVDVPTEKQLKCLYTREPLDFLLQVYAPDDDEPTAFHRAIYVFTSPHGGDLHRPGATRAFRSQMRRDNPFYPDEPASPGGPLQELTDAQQAAYDARGDRWAVRPTDVGAVVRAPRTYPEYELVVEPEELDDGDDDGGDGGGGGGGGHLETFPLAVDGASEVVVALGAARGVVLSPGGYKIATLRLPSVPIAPVLIVDVNGDGLNDIVARTALGTYCWTQRGAGGGGPLLVLLGFLIVGMVVAFASQIGVGSDGKKVVRRSTEMDEPGGESAKDR</sequence>
<organism evidence="3">
    <name type="scientific">Micromonas pusilla</name>
    <name type="common">Picoplanktonic green alga</name>
    <name type="synonym">Chromulina pusilla</name>
    <dbReference type="NCBI Taxonomy" id="38833"/>
    <lineage>
        <taxon>Eukaryota</taxon>
        <taxon>Viridiplantae</taxon>
        <taxon>Chlorophyta</taxon>
        <taxon>Mamiellophyceae</taxon>
        <taxon>Mamiellales</taxon>
        <taxon>Mamiellaceae</taxon>
        <taxon>Micromonas</taxon>
    </lineage>
</organism>
<feature type="region of interest" description="Disordered" evidence="1">
    <location>
        <begin position="236"/>
        <end position="259"/>
    </location>
</feature>
<dbReference type="AlphaFoldDB" id="A0A7R9TEV7"/>
<dbReference type="EMBL" id="HBDY01005050">
    <property type="protein sequence ID" value="CAD8233572.1"/>
    <property type="molecule type" value="Transcribed_RNA"/>
</dbReference>
<feature type="compositionally biased region" description="Gly residues" evidence="1">
    <location>
        <begin position="249"/>
        <end position="258"/>
    </location>
</feature>
<keyword evidence="2" id="KW-0812">Transmembrane</keyword>
<evidence type="ECO:0000256" key="1">
    <source>
        <dbReference type="SAM" id="MobiDB-lite"/>
    </source>
</evidence>